<dbReference type="Proteomes" id="UP001597145">
    <property type="component" value="Unassembled WGS sequence"/>
</dbReference>
<accession>A0ABW4FEY0</accession>
<feature type="chain" id="PRO_5046008137" evidence="1">
    <location>
        <begin position="24"/>
        <end position="236"/>
    </location>
</feature>
<keyword evidence="3" id="KW-1185">Reference proteome</keyword>
<dbReference type="Gene3D" id="3.30.70.2970">
    <property type="entry name" value="Protein of unknown function (DUF541), domain 2"/>
    <property type="match status" value="1"/>
</dbReference>
<organism evidence="2 3">
    <name type="scientific">Pseudonocardia aurantiaca</name>
    <dbReference type="NCBI Taxonomy" id="75290"/>
    <lineage>
        <taxon>Bacteria</taxon>
        <taxon>Bacillati</taxon>
        <taxon>Actinomycetota</taxon>
        <taxon>Actinomycetes</taxon>
        <taxon>Pseudonocardiales</taxon>
        <taxon>Pseudonocardiaceae</taxon>
        <taxon>Pseudonocardia</taxon>
    </lineage>
</organism>
<evidence type="ECO:0000313" key="3">
    <source>
        <dbReference type="Proteomes" id="UP001597145"/>
    </source>
</evidence>
<dbReference type="PROSITE" id="PS51257">
    <property type="entry name" value="PROKAR_LIPOPROTEIN"/>
    <property type="match status" value="1"/>
</dbReference>
<dbReference type="InterPro" id="IPR007497">
    <property type="entry name" value="SIMPL/DUF541"/>
</dbReference>
<dbReference type="Gene3D" id="3.30.110.170">
    <property type="entry name" value="Protein of unknown function (DUF541), domain 1"/>
    <property type="match status" value="1"/>
</dbReference>
<protein>
    <submittedName>
        <fullName evidence="2">SIMPL domain-containing protein</fullName>
    </submittedName>
</protein>
<proteinExistence type="predicted"/>
<reference evidence="3" key="1">
    <citation type="journal article" date="2019" name="Int. J. Syst. Evol. Microbiol.">
        <title>The Global Catalogue of Microorganisms (GCM) 10K type strain sequencing project: providing services to taxonomists for standard genome sequencing and annotation.</title>
        <authorList>
            <consortium name="The Broad Institute Genomics Platform"/>
            <consortium name="The Broad Institute Genome Sequencing Center for Infectious Disease"/>
            <person name="Wu L."/>
            <person name="Ma J."/>
        </authorList>
    </citation>
    <scope>NUCLEOTIDE SEQUENCE [LARGE SCALE GENOMIC DNA]</scope>
    <source>
        <strain evidence="3">JCM 12165</strain>
    </source>
</reference>
<feature type="signal peptide" evidence="1">
    <location>
        <begin position="1"/>
        <end position="23"/>
    </location>
</feature>
<dbReference type="RefSeq" id="WP_343975386.1">
    <property type="nucleotide sequence ID" value="NZ_BAAAJG010000008.1"/>
</dbReference>
<dbReference type="EMBL" id="JBHUCP010000004">
    <property type="protein sequence ID" value="MFD1529240.1"/>
    <property type="molecule type" value="Genomic_DNA"/>
</dbReference>
<sequence length="236" mass="24019">MNRALSTALLAVGTLAATGCASAPATPAVPPEPTVTTRGVGIATGTPDLLTVTLGVQTRDRSAAAALDANNTRAAAVIDVLRAAGVAPADLQTSQLTVYPTYDQTGSRISGYEVSNMVTARLRDITAAGAVIDRAGEVAGDAVRVQQVGFSIDDDSPVRAAARADGVRRAIAQATQLAEAAGVRLGPIRSITERPAEQPGPLPYAADARVAAQAVPIEPGSQKLTVAVEVVHEIAR</sequence>
<dbReference type="PANTHER" id="PTHR34387:SF1">
    <property type="entry name" value="PERIPLASMIC IMMUNOGENIC PROTEIN"/>
    <property type="match status" value="1"/>
</dbReference>
<keyword evidence="1" id="KW-0732">Signal</keyword>
<dbReference type="Pfam" id="PF04402">
    <property type="entry name" value="SIMPL"/>
    <property type="match status" value="1"/>
</dbReference>
<gene>
    <name evidence="2" type="ORF">ACFSCY_07280</name>
</gene>
<name>A0ABW4FEY0_9PSEU</name>
<dbReference type="InterPro" id="IPR052022">
    <property type="entry name" value="26kDa_periplasmic_antigen"/>
</dbReference>
<evidence type="ECO:0000313" key="2">
    <source>
        <dbReference type="EMBL" id="MFD1529240.1"/>
    </source>
</evidence>
<comment type="caution">
    <text evidence="2">The sequence shown here is derived from an EMBL/GenBank/DDBJ whole genome shotgun (WGS) entry which is preliminary data.</text>
</comment>
<dbReference type="PANTHER" id="PTHR34387">
    <property type="entry name" value="SLR1258 PROTEIN"/>
    <property type="match status" value="1"/>
</dbReference>
<evidence type="ECO:0000256" key="1">
    <source>
        <dbReference type="SAM" id="SignalP"/>
    </source>
</evidence>